<dbReference type="PANTHER" id="PTHR11800">
    <property type="entry name" value="DNA-DIRECTED RNA POLYMERASE"/>
    <property type="match status" value="1"/>
</dbReference>
<dbReference type="HAMAP" id="MF_00320">
    <property type="entry name" value="RNApol_arch_Rpo3"/>
    <property type="match status" value="1"/>
</dbReference>
<dbReference type="RefSeq" id="WP_004592097.1">
    <property type="nucleotide sequence ID" value="NZ_APMM01000031.1"/>
</dbReference>
<dbReference type="SUPFAM" id="SSF56553">
    <property type="entry name" value="Insert subdomain of RNA polymerase alpha subunit"/>
    <property type="match status" value="1"/>
</dbReference>
<dbReference type="GO" id="GO:0000428">
    <property type="term" value="C:DNA-directed RNA polymerase complex"/>
    <property type="evidence" value="ECO:0007669"/>
    <property type="project" value="UniProtKB-KW"/>
</dbReference>
<keyword evidence="1 5" id="KW-0240">DNA-directed RNA polymerase</keyword>
<dbReference type="InterPro" id="IPR022842">
    <property type="entry name" value="RNAP_Rpo3/Rpb3/RPAC1"/>
</dbReference>
<evidence type="ECO:0000256" key="2">
    <source>
        <dbReference type="ARBA" id="ARBA00022490"/>
    </source>
</evidence>
<dbReference type="PATRIC" id="fig|1069083.5.peg.971"/>
<evidence type="ECO:0000313" key="7">
    <source>
        <dbReference type="EMBL" id="ENN95963.1"/>
    </source>
</evidence>
<dbReference type="Pfam" id="PF01000">
    <property type="entry name" value="RNA_pol_A_bac"/>
    <property type="match status" value="1"/>
</dbReference>
<dbReference type="EC" id="2.7.7.6" evidence="5"/>
<comment type="caution">
    <text evidence="7">The sequence shown here is derived from an EMBL/GenBank/DDBJ whole genome shotgun (WGS) entry which is preliminary data.</text>
</comment>
<dbReference type="NCBIfam" id="NF011548">
    <property type="entry name" value="PRK14979.1"/>
    <property type="match status" value="1"/>
</dbReference>
<accession>N6V0Y4</accession>
<comment type="subcellular location">
    <subcellularLocation>
        <location evidence="5">Cytoplasm</location>
    </subcellularLocation>
</comment>
<dbReference type="GO" id="GO:0003899">
    <property type="term" value="F:DNA-directed RNA polymerase activity"/>
    <property type="evidence" value="ECO:0007669"/>
    <property type="project" value="UniProtKB-UniRule"/>
</dbReference>
<dbReference type="STRING" id="1069083.GCA_000371805_00499"/>
<dbReference type="PROSITE" id="PS00446">
    <property type="entry name" value="RNA_POL_D_30KD"/>
    <property type="match status" value="1"/>
</dbReference>
<dbReference type="SUPFAM" id="SSF55257">
    <property type="entry name" value="RBP11-like subunits of RNA polymerase"/>
    <property type="match status" value="1"/>
</dbReference>
<dbReference type="Gene3D" id="3.30.1360.10">
    <property type="entry name" value="RNA polymerase, RBP11-like subunit"/>
    <property type="match status" value="1"/>
</dbReference>
<feature type="domain" description="DNA-directed RNA polymerase RpoA/D/Rpb3-type" evidence="6">
    <location>
        <begin position="15"/>
        <end position="184"/>
    </location>
</feature>
<dbReference type="InterPro" id="IPR050518">
    <property type="entry name" value="Rpo3/RPB3_RNA_Pol_subunit"/>
</dbReference>
<dbReference type="AlphaFoldDB" id="N6V0Y4"/>
<gene>
    <name evidence="5" type="primary">rpo3</name>
    <name evidence="5" type="synonym">rpoD</name>
    <name evidence="7" type="ORF">J422_04955</name>
</gene>
<comment type="similarity">
    <text evidence="4 5">Belongs to the archaeal Rpo3/eukaryotic RPB3 RNA polymerase subunit family.</text>
</comment>
<evidence type="ECO:0000259" key="6">
    <source>
        <dbReference type="SMART" id="SM00662"/>
    </source>
</evidence>
<dbReference type="GO" id="GO:0006351">
    <property type="term" value="P:DNA-templated transcription"/>
    <property type="evidence" value="ECO:0007669"/>
    <property type="project" value="UniProtKB-UniRule"/>
</dbReference>
<comment type="caution">
    <text evidence="5">Lacks conserved residue(s) required for the propagation of feature annotation.</text>
</comment>
<evidence type="ECO:0000256" key="3">
    <source>
        <dbReference type="ARBA" id="ARBA00023163"/>
    </source>
</evidence>
<sequence>MLTIKEKKQTKIGEEFIFSLKAPISFCNAIRRIMISEVPTYAIEDVYIYENTSSMDDEILAHRLGLIPIKGKPASDKEVITFTLEKEGPCTVYSSDLKSENGEVAFKNIPIVKLGEKQKIKIVCEAVPGIGKVHAKWQPCNAVYRIKDDEVEFFVETFGQMDGEEILKEAIKILKEKAFSFLHQLELLGDKDEKADENKS</sequence>
<evidence type="ECO:0000256" key="1">
    <source>
        <dbReference type="ARBA" id="ARBA00022478"/>
    </source>
</evidence>
<dbReference type="GO" id="GO:0005737">
    <property type="term" value="C:cytoplasm"/>
    <property type="evidence" value="ECO:0007669"/>
    <property type="project" value="UniProtKB-SubCell"/>
</dbReference>
<name>N6V0Y4_9EURY</name>
<keyword evidence="2 5" id="KW-0963">Cytoplasm</keyword>
<dbReference type="Pfam" id="PF01193">
    <property type="entry name" value="RNA_pol_L"/>
    <property type="match status" value="1"/>
</dbReference>
<dbReference type="InterPro" id="IPR011262">
    <property type="entry name" value="DNA-dir_RNA_pol_insert"/>
</dbReference>
<evidence type="ECO:0000313" key="8">
    <source>
        <dbReference type="Proteomes" id="UP000053695"/>
    </source>
</evidence>
<evidence type="ECO:0000256" key="4">
    <source>
        <dbReference type="ARBA" id="ARBA00025804"/>
    </source>
</evidence>
<keyword evidence="8" id="KW-1185">Reference proteome</keyword>
<dbReference type="PANTHER" id="PTHR11800:SF2">
    <property type="entry name" value="DNA-DIRECTED RNA POLYMERASE II SUBUNIT RPB3"/>
    <property type="match status" value="1"/>
</dbReference>
<comment type="subunit">
    <text evidence="5">Part of the RNA polymerase complex.</text>
</comment>
<keyword evidence="3 5" id="KW-0804">Transcription</keyword>
<protein>
    <recommendedName>
        <fullName evidence="5">DNA-directed RNA polymerase subunit Rpo3</fullName>
        <ecNumber evidence="5">2.7.7.6</ecNumber>
    </recommendedName>
    <alternativeName>
        <fullName evidence="5">DNA-directed RNA polymerase subunit D</fullName>
    </alternativeName>
</protein>
<dbReference type="Gene3D" id="2.170.120.12">
    <property type="entry name" value="DNA-directed RNA polymerase, insert domain"/>
    <property type="match status" value="1"/>
</dbReference>
<evidence type="ECO:0000256" key="5">
    <source>
        <dbReference type="HAMAP-Rule" id="MF_00320"/>
    </source>
</evidence>
<comment type="catalytic activity">
    <reaction evidence="5">
        <text>RNA(n) + a ribonucleoside 5'-triphosphate = RNA(n+1) + diphosphate</text>
        <dbReference type="Rhea" id="RHEA:21248"/>
        <dbReference type="Rhea" id="RHEA-COMP:14527"/>
        <dbReference type="Rhea" id="RHEA-COMP:17342"/>
        <dbReference type="ChEBI" id="CHEBI:33019"/>
        <dbReference type="ChEBI" id="CHEBI:61557"/>
        <dbReference type="ChEBI" id="CHEBI:140395"/>
        <dbReference type="EC" id="2.7.7.6"/>
    </reaction>
</comment>
<comment type="function">
    <text evidence="5">DNA-dependent RNA polymerase (RNAP) catalyzes the transcription of DNA into RNA using the four ribonucleoside triphosphates as substrates.</text>
</comment>
<dbReference type="GO" id="GO:0046983">
    <property type="term" value="F:protein dimerization activity"/>
    <property type="evidence" value="ECO:0007669"/>
    <property type="project" value="InterPro"/>
</dbReference>
<dbReference type="InterPro" id="IPR011263">
    <property type="entry name" value="DNA-dir_RNA_pol_RpoA/D/Rpb3"/>
</dbReference>
<dbReference type="GO" id="GO:0003677">
    <property type="term" value="F:DNA binding"/>
    <property type="evidence" value="ECO:0007669"/>
    <property type="project" value="UniProtKB-UniRule"/>
</dbReference>
<dbReference type="OrthoDB" id="84933at2157"/>
<dbReference type="EMBL" id="APMM01000031">
    <property type="protein sequence ID" value="ENN95963.1"/>
    <property type="molecule type" value="Genomic_DNA"/>
</dbReference>
<dbReference type="InterPro" id="IPR001514">
    <property type="entry name" value="DNA-dir_RNA_pol_30-40kDasu_CS"/>
</dbReference>
<proteinExistence type="inferred from homology"/>
<organism evidence="7 8">
    <name type="scientific">Methanocaldococcus villosus KIN24-T80</name>
    <dbReference type="NCBI Taxonomy" id="1069083"/>
    <lineage>
        <taxon>Archaea</taxon>
        <taxon>Methanobacteriati</taxon>
        <taxon>Methanobacteriota</taxon>
        <taxon>Methanomada group</taxon>
        <taxon>Methanococci</taxon>
        <taxon>Methanococcales</taxon>
        <taxon>Methanocaldococcaceae</taxon>
        <taxon>Methanocaldococcus</taxon>
    </lineage>
</organism>
<dbReference type="InterPro" id="IPR036643">
    <property type="entry name" value="RNApol_insert_sf"/>
</dbReference>
<dbReference type="InterPro" id="IPR036603">
    <property type="entry name" value="RBP11-like"/>
</dbReference>
<keyword evidence="5 7" id="KW-0808">Transferase</keyword>
<dbReference type="SMART" id="SM00662">
    <property type="entry name" value="RPOLD"/>
    <property type="match status" value="1"/>
</dbReference>
<dbReference type="Proteomes" id="UP000053695">
    <property type="component" value="Unassembled WGS sequence"/>
</dbReference>
<reference evidence="7 8" key="1">
    <citation type="journal article" date="2013" name="Genome Announc.">
        <title>Draft Genome Sequence of a Highly Flagellated, Fast-Swimming Archaeon, Methanocaldococcus villosus Strain KIN24-T80 (DSM 22612).</title>
        <authorList>
            <person name="Thennarasu S."/>
            <person name="Polireddy D."/>
            <person name="Antony A."/>
            <person name="Yada M.R."/>
            <person name="Algarawi S."/>
            <person name="Sivakumar N."/>
        </authorList>
    </citation>
    <scope>NUCLEOTIDE SEQUENCE [LARGE SCALE GENOMIC DNA]</scope>
    <source>
        <strain evidence="7 8">KIN24-T80</strain>
    </source>
</reference>
<keyword evidence="5 7" id="KW-0548">Nucleotidyltransferase</keyword>